<dbReference type="PANTHER" id="PTHR43179">
    <property type="entry name" value="RHAMNOSYLTRANSFERASE WBBL"/>
    <property type="match status" value="1"/>
</dbReference>
<keyword evidence="2" id="KW-0808">Transferase</keyword>
<organism evidence="2">
    <name type="scientific">hydrocarbon metagenome</name>
    <dbReference type="NCBI Taxonomy" id="938273"/>
    <lineage>
        <taxon>unclassified sequences</taxon>
        <taxon>metagenomes</taxon>
        <taxon>ecological metagenomes</taxon>
    </lineage>
</organism>
<dbReference type="SUPFAM" id="SSF53448">
    <property type="entry name" value="Nucleotide-diphospho-sugar transferases"/>
    <property type="match status" value="1"/>
</dbReference>
<dbReference type="InterPro" id="IPR029044">
    <property type="entry name" value="Nucleotide-diphossugar_trans"/>
</dbReference>
<dbReference type="AlphaFoldDB" id="A0A0W8G968"/>
<dbReference type="EMBL" id="LNQE01000145">
    <property type="protein sequence ID" value="KUG29011.1"/>
    <property type="molecule type" value="Genomic_DNA"/>
</dbReference>
<proteinExistence type="predicted"/>
<evidence type="ECO:0000313" key="2">
    <source>
        <dbReference type="EMBL" id="KUG29011.1"/>
    </source>
</evidence>
<sequence>MLLRPDMSTRLPLPVTAVPLSQVEHAPGDAAWRSLGDAPRLELRPQGHLPRGWIHLHGRLVRRGGPWTAFLHAEAANGKAVRFELPVSLKGTINEVIRLPDGVTRLVLEPMQGEGGFTLGEWGINPVGEAERVRRMGQRIVAMFYKHPRARRKRAGLHVKTALLRFQEAYRIAGRLRTLSAVIPYDRWIREFDQLTEKDRTAIARDTARLRRPPRFAVHVPDGPDSGARQATLASLRQQIYPHHELRDAASALTGGDRRTWFVFLPPGAVLAPHALYWMARTAHDDTRTRLIYTDHDFLDADGQRSDPAFKPDWSPELLRSTNYIGHAAAVRGDLLAALGTGADALDMHGLLLRATERIPRYAVAHVPAPLFHLPPPGDPDNPSGTSPAQVAAHLERLQVAADVEPTARGHCRVRYHLPPEPPLVSVIIPTRDCLEVLRTCLDSLLEKTDYPRFEICIVDNASRDPETLDYLARMDAHPRITVLRYDLPFNYSAINNHAAAHCAGEALCLLNNDTEVIGPGWLSEMAGHLVQPGVGVVGAKLYYTDGRVQHAGDVVGPGGCANHLHACIEGNDPGYCDRAILAQDLSAVTAACLLTRKDVYVRLKGLDAVNLPVAFNDVDYCLRVRKAGLRVVWTPHAELYHHESYSRGGNVSPARKAQARREVRHMRAHWKHVMRHDPFYNPNCSYSHPDFSLNIAPLVRKPWTNRP</sequence>
<dbReference type="PANTHER" id="PTHR43179:SF7">
    <property type="entry name" value="RHAMNOSYLTRANSFERASE WBBL"/>
    <property type="match status" value="1"/>
</dbReference>
<name>A0A0W8G968_9ZZZZ</name>
<dbReference type="Gene3D" id="3.90.550.10">
    <property type="entry name" value="Spore Coat Polysaccharide Biosynthesis Protein SpsA, Chain A"/>
    <property type="match status" value="2"/>
</dbReference>
<dbReference type="Pfam" id="PF00535">
    <property type="entry name" value="Glycos_transf_2"/>
    <property type="match status" value="1"/>
</dbReference>
<protein>
    <submittedName>
        <fullName evidence="2">Glycosyl transferase, group 2 family protein</fullName>
    </submittedName>
</protein>
<feature type="domain" description="Glycosyltransferase 2-like" evidence="1">
    <location>
        <begin position="426"/>
        <end position="548"/>
    </location>
</feature>
<accession>A0A0W8G968</accession>
<gene>
    <name evidence="2" type="ORF">ASZ90_001111</name>
</gene>
<dbReference type="InterPro" id="IPR001173">
    <property type="entry name" value="Glyco_trans_2-like"/>
</dbReference>
<dbReference type="CDD" id="cd04186">
    <property type="entry name" value="GT_2_like_c"/>
    <property type="match status" value="1"/>
</dbReference>
<dbReference type="GO" id="GO:0016740">
    <property type="term" value="F:transferase activity"/>
    <property type="evidence" value="ECO:0007669"/>
    <property type="project" value="UniProtKB-KW"/>
</dbReference>
<comment type="caution">
    <text evidence="2">The sequence shown here is derived from an EMBL/GenBank/DDBJ whole genome shotgun (WGS) entry which is preliminary data.</text>
</comment>
<reference evidence="2" key="1">
    <citation type="journal article" date="2015" name="Proc. Natl. Acad. Sci. U.S.A.">
        <title>Networks of energetic and metabolic interactions define dynamics in microbial communities.</title>
        <authorList>
            <person name="Embree M."/>
            <person name="Liu J.K."/>
            <person name="Al-Bassam M.M."/>
            <person name="Zengler K."/>
        </authorList>
    </citation>
    <scope>NUCLEOTIDE SEQUENCE</scope>
</reference>
<evidence type="ECO:0000259" key="1">
    <source>
        <dbReference type="Pfam" id="PF00535"/>
    </source>
</evidence>